<reference evidence="2 3" key="1">
    <citation type="submission" date="2013-05" db="EMBL/GenBank/DDBJ databases">
        <title>Draft genome sequence of Rubidibacter lacunae KORDI 51-2.</title>
        <authorList>
            <person name="Choi D.H."/>
            <person name="Noh J.H."/>
            <person name="Kwon K.-K."/>
            <person name="Lee J.-H."/>
            <person name="Ryu J.-Y."/>
        </authorList>
    </citation>
    <scope>NUCLEOTIDE SEQUENCE [LARGE SCALE GENOMIC DNA]</scope>
    <source>
        <strain evidence="2 3">KORDI 51-2</strain>
    </source>
</reference>
<evidence type="ECO:0000313" key="2">
    <source>
        <dbReference type="EMBL" id="ERN41908.1"/>
    </source>
</evidence>
<protein>
    <submittedName>
        <fullName evidence="2">Uncharacterized protein</fullName>
    </submittedName>
</protein>
<dbReference type="RefSeq" id="WP_022606041.1">
    <property type="nucleotide sequence ID" value="NZ_ASSJ01000036.1"/>
</dbReference>
<dbReference type="AlphaFoldDB" id="U5DBJ3"/>
<proteinExistence type="predicted"/>
<feature type="transmembrane region" description="Helical" evidence="1">
    <location>
        <begin position="49"/>
        <end position="77"/>
    </location>
</feature>
<dbReference type="Proteomes" id="UP000016960">
    <property type="component" value="Unassembled WGS sequence"/>
</dbReference>
<evidence type="ECO:0000256" key="1">
    <source>
        <dbReference type="SAM" id="Phobius"/>
    </source>
</evidence>
<keyword evidence="1" id="KW-0472">Membrane</keyword>
<organism evidence="2 3">
    <name type="scientific">Rubidibacter lacunae KORDI 51-2</name>
    <dbReference type="NCBI Taxonomy" id="582515"/>
    <lineage>
        <taxon>Bacteria</taxon>
        <taxon>Bacillati</taxon>
        <taxon>Cyanobacteriota</taxon>
        <taxon>Cyanophyceae</taxon>
        <taxon>Oscillatoriophycideae</taxon>
        <taxon>Chroococcales</taxon>
        <taxon>Aphanothecaceae</taxon>
        <taxon>Rubidibacter</taxon>
    </lineage>
</organism>
<comment type="caution">
    <text evidence="2">The sequence shown here is derived from an EMBL/GenBank/DDBJ whole genome shotgun (WGS) entry which is preliminary data.</text>
</comment>
<gene>
    <name evidence="2" type="ORF">KR51_00014400</name>
</gene>
<keyword evidence="1" id="KW-0812">Transmembrane</keyword>
<name>U5DBJ3_9CHRO</name>
<keyword evidence="3" id="KW-1185">Reference proteome</keyword>
<accession>U5DBJ3</accession>
<dbReference type="EMBL" id="ASSJ01000036">
    <property type="protein sequence ID" value="ERN41908.1"/>
    <property type="molecule type" value="Genomic_DNA"/>
</dbReference>
<keyword evidence="1" id="KW-1133">Transmembrane helix</keyword>
<sequence length="85" mass="9320">MGERNSADRLRKTAAAGGGIAIDVGLMAKVATAWLADPSWNDLYKLAEFVALLAIAALFKIWFGLDMVIVQVVIGWIRHKGFLFE</sequence>
<evidence type="ECO:0000313" key="3">
    <source>
        <dbReference type="Proteomes" id="UP000016960"/>
    </source>
</evidence>
<dbReference type="InParanoid" id="U5DBJ3"/>